<reference evidence="6" key="4">
    <citation type="submission" date="2022-01" db="UniProtKB">
        <authorList>
            <consortium name="EnsemblPlants"/>
        </authorList>
    </citation>
    <scope>IDENTIFICATION</scope>
    <source>
        <strain evidence="6">subsp. vulgare</strain>
    </source>
</reference>
<dbReference type="GeneID" id="123408579"/>
<feature type="region of interest" description="Disordered" evidence="3">
    <location>
        <begin position="132"/>
        <end position="271"/>
    </location>
</feature>
<proteinExistence type="evidence at transcript level"/>
<dbReference type="Pfam" id="PF00249">
    <property type="entry name" value="Myb_DNA-binding"/>
    <property type="match status" value="1"/>
</dbReference>
<dbReference type="Gramene" id="HORVU.MOREX.r3.7HG0680140.1">
    <property type="protein sequence ID" value="HORVU.MOREX.r3.7HG0680140.1"/>
    <property type="gene ID" value="HORVU.MOREX.r3.7HG0680140"/>
</dbReference>
<feature type="compositionally biased region" description="Basic and acidic residues" evidence="3">
    <location>
        <begin position="463"/>
        <end position="475"/>
    </location>
</feature>
<reference evidence="6" key="3">
    <citation type="submission" date="2020-10" db="EMBL/GenBank/DDBJ databases">
        <authorList>
            <person name="Scholz U."/>
            <person name="Mascher M."/>
            <person name="Fiebig A."/>
        </authorList>
    </citation>
    <scope>NUCLEOTIDE SEQUENCE [LARGE SCALE GENOMIC DNA]</scope>
    <source>
        <strain evidence="6">cv. Morex</strain>
    </source>
</reference>
<feature type="compositionally biased region" description="Gly residues" evidence="3">
    <location>
        <begin position="516"/>
        <end position="526"/>
    </location>
</feature>
<dbReference type="ExpressionAtlas" id="F2DYW9">
    <property type="expression patterns" value="baseline and differential"/>
</dbReference>
<feature type="compositionally biased region" description="Basic and acidic residues" evidence="3">
    <location>
        <begin position="205"/>
        <end position="222"/>
    </location>
</feature>
<feature type="domain" description="Bromo" evidence="4">
    <location>
        <begin position="289"/>
        <end position="368"/>
    </location>
</feature>
<feature type="region of interest" description="Disordered" evidence="3">
    <location>
        <begin position="570"/>
        <end position="635"/>
    </location>
</feature>
<feature type="compositionally biased region" description="Low complexity" evidence="3">
    <location>
        <begin position="11"/>
        <end position="21"/>
    </location>
</feature>
<dbReference type="InterPro" id="IPR001005">
    <property type="entry name" value="SANT/Myb"/>
</dbReference>
<accession>F2DYW9</accession>
<dbReference type="SUPFAM" id="SSF47370">
    <property type="entry name" value="Bromodomain"/>
    <property type="match status" value="1"/>
</dbReference>
<dbReference type="Pfam" id="PF00439">
    <property type="entry name" value="Bromodomain"/>
    <property type="match status" value="1"/>
</dbReference>
<keyword evidence="7" id="KW-1185">Reference proteome</keyword>
<feature type="region of interest" description="Disordered" evidence="3">
    <location>
        <begin position="443"/>
        <end position="533"/>
    </location>
</feature>
<dbReference type="RefSeq" id="XP_044957589.1">
    <property type="nucleotide sequence ID" value="XM_045101654.1"/>
</dbReference>
<evidence type="ECO:0000256" key="3">
    <source>
        <dbReference type="SAM" id="MobiDB-lite"/>
    </source>
</evidence>
<protein>
    <submittedName>
        <fullName evidence="5">Predicted protein</fullName>
    </submittedName>
</protein>
<evidence type="ECO:0000313" key="6">
    <source>
        <dbReference type="EnsemblPlants" id="HORVU.MOREX.r3.7HG0680140.1"/>
    </source>
</evidence>
<dbReference type="OrthoDB" id="1742084at2759"/>
<organism evidence="5">
    <name type="scientific">Hordeum vulgare subsp. vulgare</name>
    <name type="common">Domesticated barley</name>
    <dbReference type="NCBI Taxonomy" id="112509"/>
    <lineage>
        <taxon>Eukaryota</taxon>
        <taxon>Viridiplantae</taxon>
        <taxon>Streptophyta</taxon>
        <taxon>Embryophyta</taxon>
        <taxon>Tracheophyta</taxon>
        <taxon>Spermatophyta</taxon>
        <taxon>Magnoliopsida</taxon>
        <taxon>Liliopsida</taxon>
        <taxon>Poales</taxon>
        <taxon>Poaceae</taxon>
        <taxon>BOP clade</taxon>
        <taxon>Pooideae</taxon>
        <taxon>Triticodae</taxon>
        <taxon>Triticeae</taxon>
        <taxon>Hordeinae</taxon>
        <taxon>Hordeum</taxon>
    </lineage>
</organism>
<dbReference type="InterPro" id="IPR036427">
    <property type="entry name" value="Bromodomain-like_sf"/>
</dbReference>
<name>F2DYW9_HORVV</name>
<feature type="compositionally biased region" description="Basic residues" evidence="3">
    <location>
        <begin position="249"/>
        <end position="258"/>
    </location>
</feature>
<dbReference type="CDD" id="cd04369">
    <property type="entry name" value="Bromodomain"/>
    <property type="match status" value="1"/>
</dbReference>
<dbReference type="AlphaFoldDB" id="F2DYW9"/>
<evidence type="ECO:0000313" key="5">
    <source>
        <dbReference type="EMBL" id="BAK00291.1"/>
    </source>
</evidence>
<dbReference type="CDD" id="cd00167">
    <property type="entry name" value="SANT"/>
    <property type="match status" value="1"/>
</dbReference>
<keyword evidence="1 2" id="KW-0103">Bromodomain</keyword>
<dbReference type="OMA" id="ASECRHK"/>
<feature type="compositionally biased region" description="Low complexity" evidence="3">
    <location>
        <begin position="193"/>
        <end position="202"/>
    </location>
</feature>
<feature type="compositionally biased region" description="Basic and acidic residues" evidence="3">
    <location>
        <begin position="231"/>
        <end position="240"/>
    </location>
</feature>
<reference evidence="5" key="1">
    <citation type="journal article" date="2011" name="Plant Physiol.">
        <title>Comprehensive sequence analysis of 24,783 barley full-length cDNAs derived from 12 clone libraries.</title>
        <authorList>
            <person name="Matsumoto T."/>
            <person name="Tanaka T."/>
            <person name="Sakai H."/>
            <person name="Amano N."/>
            <person name="Kanamori H."/>
            <person name="Kurita K."/>
            <person name="Kikuta A."/>
            <person name="Kamiya K."/>
            <person name="Yamamoto M."/>
            <person name="Ikawa H."/>
            <person name="Fujii N."/>
            <person name="Hori K."/>
            <person name="Itoh T."/>
            <person name="Sato K."/>
        </authorList>
    </citation>
    <scope>NUCLEOTIDE SEQUENCE</scope>
    <source>
        <tissue evidence="5">Shoot and root</tissue>
    </source>
</reference>
<dbReference type="EMBL" id="AK369089">
    <property type="protein sequence ID" value="BAK00291.1"/>
    <property type="molecule type" value="mRNA"/>
</dbReference>
<gene>
    <name evidence="6" type="primary">LOC123408579</name>
</gene>
<dbReference type="PANTHER" id="PTHR37888:SF11">
    <property type="entry name" value="DNA-BINDING BROMODOMAIN-CONTAINING PROTEIN"/>
    <property type="match status" value="1"/>
</dbReference>
<evidence type="ECO:0000256" key="2">
    <source>
        <dbReference type="PROSITE-ProRule" id="PRU00035"/>
    </source>
</evidence>
<dbReference type="Proteomes" id="UP000011116">
    <property type="component" value="Chromosome 7H"/>
</dbReference>
<dbReference type="PROSITE" id="PS50014">
    <property type="entry name" value="BROMODOMAIN_2"/>
    <property type="match status" value="1"/>
</dbReference>
<dbReference type="SMART" id="SM00717">
    <property type="entry name" value="SANT"/>
    <property type="match status" value="1"/>
</dbReference>
<evidence type="ECO:0000259" key="4">
    <source>
        <dbReference type="PROSITE" id="PS50014"/>
    </source>
</evidence>
<reference evidence="7" key="2">
    <citation type="journal article" date="2012" name="Nature">
        <title>A physical, genetic and functional sequence assembly of the barley genome.</title>
        <authorList>
            <consortium name="The International Barley Genome Sequencing Consortium"/>
            <person name="Mayer K.F."/>
            <person name="Waugh R."/>
            <person name="Brown J.W."/>
            <person name="Schulman A."/>
            <person name="Langridge P."/>
            <person name="Platzer M."/>
            <person name="Fincher G.B."/>
            <person name="Muehlbauer G.J."/>
            <person name="Sato K."/>
            <person name="Close T.J."/>
            <person name="Wise R.P."/>
            <person name="Stein N."/>
        </authorList>
    </citation>
    <scope>NUCLEOTIDE SEQUENCE [LARGE SCALE GENOMIC DNA]</scope>
    <source>
        <strain evidence="7">cv. Morex</strain>
    </source>
</reference>
<feature type="compositionally biased region" description="Acidic residues" evidence="3">
    <location>
        <begin position="453"/>
        <end position="462"/>
    </location>
</feature>
<dbReference type="Gramene" id="HORVU.MOREX.r2.7HG0564580.1">
    <property type="protein sequence ID" value="HORVU.MOREX.r2.7HG0564580.1"/>
    <property type="gene ID" value="HORVU.MOREX.r2.7HG0564580"/>
</dbReference>
<dbReference type="PANTHER" id="PTHR37888">
    <property type="entry name" value="DNA-BINDING BROMODOMAIN-CONTAINING PROTEIN"/>
    <property type="match status" value="1"/>
</dbReference>
<dbReference type="SMR" id="F2DYW9"/>
<feature type="region of interest" description="Disordered" evidence="3">
    <location>
        <begin position="1"/>
        <end position="21"/>
    </location>
</feature>
<feature type="compositionally biased region" description="Basic and acidic residues" evidence="3">
    <location>
        <begin position="570"/>
        <end position="583"/>
    </location>
</feature>
<evidence type="ECO:0000256" key="1">
    <source>
        <dbReference type="ARBA" id="ARBA00023117"/>
    </source>
</evidence>
<dbReference type="InterPro" id="IPR001487">
    <property type="entry name" value="Bromodomain"/>
</dbReference>
<dbReference type="EnsemblPlants" id="HORVU.MOREX.r3.7HG0680140.1">
    <property type="protein sequence ID" value="HORVU.MOREX.r3.7HG0680140.1"/>
    <property type="gene ID" value="HORVU.MOREX.r3.7HG0680140"/>
</dbReference>
<dbReference type="KEGG" id="hvg:123408579"/>
<dbReference type="STRING" id="112509.F2DYW9"/>
<dbReference type="Gene3D" id="1.20.920.10">
    <property type="entry name" value="Bromodomain-like"/>
    <property type="match status" value="1"/>
</dbReference>
<dbReference type="SMART" id="SM00297">
    <property type="entry name" value="BROMO"/>
    <property type="match status" value="1"/>
</dbReference>
<feature type="compositionally biased region" description="Basic and acidic residues" evidence="3">
    <location>
        <begin position="503"/>
        <end position="512"/>
    </location>
</feature>
<sequence length="635" mass="66335">MAARSDDPDVSPESSSPAAAAGGEIWGTLEELLLACAVSRHGTASWESVASEVQSRSPSAAARLTPTSCRLHFRLLHRRFAAGAGEDGGGEPDPSAAVYDAWVDELRKLRVAELRREVERYDLSIGSLQSKVKRLKEERERSLSGETTPAFKDERETGNESPEEAGGENGLSGEVSARSCKESNSSDLKAPPGHDSGGAAADGDAEVKDEPAEGEVAAKDEASGESAAGSKEADAGKESSDVQSSASPSRKRRRRLRKVGGGDVASTSAPVPLPAAEAEPLLALLESVRTSKSGAVFERRLESQESGKYKGTIRRHVDLEMIRSRLESGGAACGPDSACYASASEFYRDLLLLCANALVFFPRGSPEHAAATRTRALVSKRMSATLHRDGLGTAGKATALVGGASSADGAKKAKADAEVAGSLLEKAAPIIVCRKRSSIAKAAAANKEKVEKEDTDEDEEFDDGKKKGSAKDKTRGMRTNKGRAPVRNAAPNQKTGKASESAAAERTKKSDKMVGSGSGSGSGGGKAAAAAGGVIKKRNAVDFLKRMKQNSVPSTERVSLLETLKLSATEQKKAAKADGRKEPGSSSGSKKATAETASGGRRSVGRPPKRAAAPPTPPPSKRAKDDRPTRKRGKK</sequence>
<evidence type="ECO:0000313" key="7">
    <source>
        <dbReference type="Proteomes" id="UP000011116"/>
    </source>
</evidence>